<evidence type="ECO:0000259" key="3">
    <source>
        <dbReference type="Pfam" id="PF13581"/>
    </source>
</evidence>
<dbReference type="SUPFAM" id="SSF55874">
    <property type="entry name" value="ATPase domain of HSP90 chaperone/DNA topoisomerase II/histidine kinase"/>
    <property type="match status" value="1"/>
</dbReference>
<keyword evidence="1" id="KW-0418">Kinase</keyword>
<keyword evidence="4" id="KW-0614">Plasmid</keyword>
<dbReference type="Proteomes" id="UP001212821">
    <property type="component" value="Plasmid punmamed2"/>
</dbReference>
<feature type="region of interest" description="Disordered" evidence="2">
    <location>
        <begin position="1"/>
        <end position="32"/>
    </location>
</feature>
<keyword evidence="1" id="KW-0808">Transferase</keyword>
<dbReference type="PANTHER" id="PTHR35526">
    <property type="entry name" value="ANTI-SIGMA-F FACTOR RSBW-RELATED"/>
    <property type="match status" value="1"/>
</dbReference>
<dbReference type="GO" id="GO:0005524">
    <property type="term" value="F:ATP binding"/>
    <property type="evidence" value="ECO:0007669"/>
    <property type="project" value="UniProtKB-KW"/>
</dbReference>
<evidence type="ECO:0000313" key="4">
    <source>
        <dbReference type="EMBL" id="WBP92014.1"/>
    </source>
</evidence>
<evidence type="ECO:0000256" key="1">
    <source>
        <dbReference type="ARBA" id="ARBA00022527"/>
    </source>
</evidence>
<evidence type="ECO:0000256" key="2">
    <source>
        <dbReference type="SAM" id="MobiDB-lite"/>
    </source>
</evidence>
<organism evidence="4 5">
    <name type="scientific">Kitasatospora cathayae</name>
    <dbReference type="NCBI Taxonomy" id="3004092"/>
    <lineage>
        <taxon>Bacteria</taxon>
        <taxon>Bacillati</taxon>
        <taxon>Actinomycetota</taxon>
        <taxon>Actinomycetes</taxon>
        <taxon>Kitasatosporales</taxon>
        <taxon>Streptomycetaceae</taxon>
        <taxon>Kitasatospora</taxon>
    </lineage>
</organism>
<proteinExistence type="predicted"/>
<evidence type="ECO:0000313" key="5">
    <source>
        <dbReference type="Proteomes" id="UP001212821"/>
    </source>
</evidence>
<feature type="domain" description="Histidine kinase/HSP90-like ATPase" evidence="3">
    <location>
        <begin position="34"/>
        <end position="127"/>
    </location>
</feature>
<geneLocation type="plasmid" evidence="4 5">
    <name>punmamed2</name>
</geneLocation>
<keyword evidence="4" id="KW-0067">ATP-binding</keyword>
<dbReference type="Gene3D" id="3.30.565.10">
    <property type="entry name" value="Histidine kinase-like ATPase, C-terminal domain"/>
    <property type="match status" value="1"/>
</dbReference>
<keyword evidence="4" id="KW-0547">Nucleotide-binding</keyword>
<dbReference type="InterPro" id="IPR050267">
    <property type="entry name" value="Anti-sigma-factor_SerPK"/>
</dbReference>
<name>A0ABY7QIF7_9ACTN</name>
<accession>A0ABY7QIF7</accession>
<protein>
    <submittedName>
        <fullName evidence="4">ATP-binding protein</fullName>
    </submittedName>
</protein>
<dbReference type="Pfam" id="PF13581">
    <property type="entry name" value="HATPase_c_2"/>
    <property type="match status" value="1"/>
</dbReference>
<dbReference type="InterPro" id="IPR003594">
    <property type="entry name" value="HATPase_dom"/>
</dbReference>
<dbReference type="RefSeq" id="WP_270151667.1">
    <property type="nucleotide sequence ID" value="NZ_CP115451.1"/>
</dbReference>
<dbReference type="PANTHER" id="PTHR35526:SF3">
    <property type="entry name" value="ANTI-SIGMA-F FACTOR RSBW"/>
    <property type="match status" value="1"/>
</dbReference>
<dbReference type="InterPro" id="IPR036890">
    <property type="entry name" value="HATPase_C_sf"/>
</dbReference>
<dbReference type="CDD" id="cd16936">
    <property type="entry name" value="HATPase_RsbW-like"/>
    <property type="match status" value="1"/>
</dbReference>
<dbReference type="EMBL" id="CP115451">
    <property type="protein sequence ID" value="WBP92014.1"/>
    <property type="molecule type" value="Genomic_DNA"/>
</dbReference>
<gene>
    <name evidence="4" type="ORF">O1G21_40215</name>
</gene>
<reference evidence="4 5" key="1">
    <citation type="submission" date="2022-12" db="EMBL/GenBank/DDBJ databases">
        <title>HUAS 3-15.</title>
        <authorList>
            <person name="Mo P."/>
        </authorList>
    </citation>
    <scope>NUCLEOTIDE SEQUENCE [LARGE SCALE GENOMIC DNA]</scope>
    <source>
        <strain evidence="4 5">HUAS 3-15</strain>
        <plasmid evidence="4 5">punmamed2</plasmid>
    </source>
</reference>
<sequence length="149" mass="16003">MAQAVPGAGVTTAELAPAEPAPRPRPATASLRYRPESARAARLLVRGKLQEWGLTELVDPAELIVTELVSNACKTGCLTFMQVAVRRPAPGFVRVSVRDGSLELPVLLKAGDDEECHRGLALVHELTSGRWGTTLEPRGKRVHADLPIP</sequence>
<keyword evidence="1" id="KW-0723">Serine/threonine-protein kinase</keyword>
<keyword evidence="5" id="KW-1185">Reference proteome</keyword>